<dbReference type="CDD" id="cd04590">
    <property type="entry name" value="CBS_pair_CorC_HlyC_assoc"/>
    <property type="match status" value="1"/>
</dbReference>
<dbReference type="InterPro" id="IPR044751">
    <property type="entry name" value="Ion_transp-like_CBS"/>
</dbReference>
<dbReference type="SUPFAM" id="SSF54631">
    <property type="entry name" value="CBS-domain pair"/>
    <property type="match status" value="1"/>
</dbReference>
<feature type="domain" description="CBS" evidence="11">
    <location>
        <begin position="288"/>
        <end position="345"/>
    </location>
</feature>
<dbReference type="PROSITE" id="PS51371">
    <property type="entry name" value="CBS"/>
    <property type="match status" value="1"/>
</dbReference>
<dbReference type="Gene3D" id="3.10.580.10">
    <property type="entry name" value="CBS-domain"/>
    <property type="match status" value="1"/>
</dbReference>
<dbReference type="FunFam" id="3.10.580.10:FF:000002">
    <property type="entry name" value="Magnesium/cobalt efflux protein CorC"/>
    <property type="match status" value="1"/>
</dbReference>
<keyword evidence="4" id="KW-0677">Repeat</keyword>
<dbReference type="SUPFAM" id="SSF56176">
    <property type="entry name" value="FAD-binding/transporter-associated domain-like"/>
    <property type="match status" value="1"/>
</dbReference>
<evidence type="ECO:0000256" key="1">
    <source>
        <dbReference type="ARBA" id="ARBA00004651"/>
    </source>
</evidence>
<keyword evidence="6 8" id="KW-0129">CBS domain</keyword>
<dbReference type="InterPro" id="IPR016169">
    <property type="entry name" value="FAD-bd_PCMH_sub2"/>
</dbReference>
<feature type="transmembrane region" description="Helical" evidence="10">
    <location>
        <begin position="6"/>
        <end position="28"/>
    </location>
</feature>
<dbReference type="Pfam" id="PF01595">
    <property type="entry name" value="CNNM"/>
    <property type="match status" value="1"/>
</dbReference>
<dbReference type="InterPro" id="IPR005170">
    <property type="entry name" value="Transptr-assoc_dom"/>
</dbReference>
<sequence>MITLTALLVVMAMIALNALYVAAEFAAVSSRRTRVSEMVREGVSGARALLPILEEPIKLDNYIAACQVGITVSTLVVGAYGQSQLTPVLAPLLSQWGLPTALATTVSVLVILIALTALQMVLGELLPKTVALRYPERLALLTLPPMQVSLFLFRPLIALFNGSAFGILRRVGLEAHSEHGHVHTPTELEVLFTESARGGLIDAGERELLRGVLHLEDRSVREVMVPRVRMVAVNVASAPAAVLRDVTLTPHTRFPVFEETVDRVIGMLHVKDLFHFAHAQPEGDLREIMRPILILPDVLTVQDAWEQLRAQRQHLAVLTDEYGGTSGMLTREDILEEVFGEMQDEFDREEDPIREVGERLIVRGDVAVSTLNERYDLALPDEDAYTISGLVWAELERPPREGDLIELERTELRVDRMHGREVARVSLQRREDRQEPL</sequence>
<comment type="caution">
    <text evidence="13">The sequence shown here is derived from an EMBL/GenBank/DDBJ whole genome shotgun (WGS) entry which is preliminary data.</text>
</comment>
<dbReference type="PANTHER" id="PTHR43099">
    <property type="entry name" value="UPF0053 PROTEIN YRKA"/>
    <property type="match status" value="1"/>
</dbReference>
<evidence type="ECO:0000259" key="11">
    <source>
        <dbReference type="PROSITE" id="PS51371"/>
    </source>
</evidence>
<proteinExistence type="predicted"/>
<evidence type="ECO:0000256" key="10">
    <source>
        <dbReference type="SAM" id="Phobius"/>
    </source>
</evidence>
<keyword evidence="2" id="KW-1003">Cell membrane</keyword>
<keyword evidence="14" id="KW-1185">Reference proteome</keyword>
<dbReference type="AlphaFoldDB" id="A0A841I1V8"/>
<dbReference type="Pfam" id="PF00571">
    <property type="entry name" value="CBS"/>
    <property type="match status" value="1"/>
</dbReference>
<gene>
    <name evidence="13" type="ORF">HNR42_002482</name>
</gene>
<dbReference type="Proteomes" id="UP000569951">
    <property type="component" value="Unassembled WGS sequence"/>
</dbReference>
<evidence type="ECO:0000256" key="5">
    <source>
        <dbReference type="ARBA" id="ARBA00022989"/>
    </source>
</evidence>
<dbReference type="RefSeq" id="WP_183987804.1">
    <property type="nucleotide sequence ID" value="NZ_JACHHG010000009.1"/>
</dbReference>
<name>A0A841I1V8_9DEIO</name>
<evidence type="ECO:0000259" key="12">
    <source>
        <dbReference type="PROSITE" id="PS51846"/>
    </source>
</evidence>
<comment type="subcellular location">
    <subcellularLocation>
        <location evidence="1">Cell membrane</location>
        <topology evidence="1">Multi-pass membrane protein</topology>
    </subcellularLocation>
</comment>
<feature type="domain" description="CNNM transmembrane" evidence="12">
    <location>
        <begin position="1"/>
        <end position="205"/>
    </location>
</feature>
<reference evidence="13 14" key="1">
    <citation type="submission" date="2020-08" db="EMBL/GenBank/DDBJ databases">
        <title>Genomic Encyclopedia of Type Strains, Phase IV (KMG-IV): sequencing the most valuable type-strain genomes for metagenomic binning, comparative biology and taxonomic classification.</title>
        <authorList>
            <person name="Goeker M."/>
        </authorList>
    </citation>
    <scope>NUCLEOTIDE SEQUENCE [LARGE SCALE GENOMIC DNA]</scope>
    <source>
        <strain evidence="13 14">DSM 21458</strain>
    </source>
</reference>
<evidence type="ECO:0000313" key="13">
    <source>
        <dbReference type="EMBL" id="MBB6099046.1"/>
    </source>
</evidence>
<dbReference type="EMBL" id="JACHHG010000009">
    <property type="protein sequence ID" value="MBB6099046.1"/>
    <property type="molecule type" value="Genomic_DNA"/>
</dbReference>
<evidence type="ECO:0000256" key="4">
    <source>
        <dbReference type="ARBA" id="ARBA00022737"/>
    </source>
</evidence>
<evidence type="ECO:0000256" key="7">
    <source>
        <dbReference type="ARBA" id="ARBA00023136"/>
    </source>
</evidence>
<organism evidence="13 14">
    <name type="scientific">Deinobacterium chartae</name>
    <dbReference type="NCBI Taxonomy" id="521158"/>
    <lineage>
        <taxon>Bacteria</taxon>
        <taxon>Thermotogati</taxon>
        <taxon>Deinococcota</taxon>
        <taxon>Deinococci</taxon>
        <taxon>Deinococcales</taxon>
        <taxon>Deinococcaceae</taxon>
        <taxon>Deinobacterium</taxon>
    </lineage>
</organism>
<dbReference type="PANTHER" id="PTHR43099:SF4">
    <property type="entry name" value="INTEGRAL MEMBRANE PROTEIN"/>
    <property type="match status" value="1"/>
</dbReference>
<dbReference type="GO" id="GO:0005886">
    <property type="term" value="C:plasma membrane"/>
    <property type="evidence" value="ECO:0007669"/>
    <property type="project" value="UniProtKB-SubCell"/>
</dbReference>
<protein>
    <submittedName>
        <fullName evidence="13">CBS domain containing-hemolysin-like protein</fullName>
    </submittedName>
</protein>
<evidence type="ECO:0000256" key="8">
    <source>
        <dbReference type="PROSITE-ProRule" id="PRU00703"/>
    </source>
</evidence>
<evidence type="ECO:0000256" key="6">
    <source>
        <dbReference type="ARBA" id="ARBA00023122"/>
    </source>
</evidence>
<dbReference type="InterPro" id="IPR000644">
    <property type="entry name" value="CBS_dom"/>
</dbReference>
<dbReference type="SMART" id="SM01091">
    <property type="entry name" value="CorC_HlyC"/>
    <property type="match status" value="1"/>
</dbReference>
<evidence type="ECO:0000256" key="2">
    <source>
        <dbReference type="ARBA" id="ARBA00022475"/>
    </source>
</evidence>
<dbReference type="InterPro" id="IPR036318">
    <property type="entry name" value="FAD-bd_PCMH-like_sf"/>
</dbReference>
<dbReference type="PROSITE" id="PS51846">
    <property type="entry name" value="CNNM"/>
    <property type="match status" value="1"/>
</dbReference>
<feature type="transmembrane region" description="Helical" evidence="10">
    <location>
        <begin position="101"/>
        <end position="126"/>
    </location>
</feature>
<evidence type="ECO:0000256" key="9">
    <source>
        <dbReference type="PROSITE-ProRule" id="PRU01193"/>
    </source>
</evidence>
<keyword evidence="3 9" id="KW-0812">Transmembrane</keyword>
<dbReference type="InterPro" id="IPR002550">
    <property type="entry name" value="CNNM"/>
</dbReference>
<dbReference type="GO" id="GO:0050660">
    <property type="term" value="F:flavin adenine dinucleotide binding"/>
    <property type="evidence" value="ECO:0007669"/>
    <property type="project" value="InterPro"/>
</dbReference>
<dbReference type="InterPro" id="IPR051676">
    <property type="entry name" value="UPF0053_domain"/>
</dbReference>
<feature type="transmembrane region" description="Helical" evidence="10">
    <location>
        <begin position="138"/>
        <end position="160"/>
    </location>
</feature>
<feature type="transmembrane region" description="Helical" evidence="10">
    <location>
        <begin position="62"/>
        <end position="81"/>
    </location>
</feature>
<keyword evidence="7 9" id="KW-0472">Membrane</keyword>
<accession>A0A841I1V8</accession>
<evidence type="ECO:0000256" key="3">
    <source>
        <dbReference type="ARBA" id="ARBA00022692"/>
    </source>
</evidence>
<keyword evidence="5 9" id="KW-1133">Transmembrane helix</keyword>
<dbReference type="Gene3D" id="3.30.465.10">
    <property type="match status" value="1"/>
</dbReference>
<evidence type="ECO:0000313" key="14">
    <source>
        <dbReference type="Proteomes" id="UP000569951"/>
    </source>
</evidence>
<dbReference type="Pfam" id="PF03471">
    <property type="entry name" value="CorC_HlyC"/>
    <property type="match status" value="1"/>
</dbReference>
<dbReference type="InterPro" id="IPR046342">
    <property type="entry name" value="CBS_dom_sf"/>
</dbReference>